<dbReference type="AlphaFoldDB" id="A0A5N7MSJ2"/>
<feature type="signal peptide" evidence="2">
    <location>
        <begin position="1"/>
        <end position="18"/>
    </location>
</feature>
<evidence type="ECO:0000256" key="1">
    <source>
        <dbReference type="SAM" id="MobiDB-lite"/>
    </source>
</evidence>
<dbReference type="Proteomes" id="UP000403266">
    <property type="component" value="Unassembled WGS sequence"/>
</dbReference>
<proteinExistence type="predicted"/>
<sequence length="140" mass="14025">MSKILTAALFGAFTLGLAAAPVTFNASTSTLTVASAFAKNGADDAKGDDRGGHRDDGAGHTSLEGKFQVAKRGADDRGGDDRGGRRGGGGKGRGGHDDGPGHTSIDSGYQVAKNGADDKAGDDRGGHGRDDRAGDDRGRG</sequence>
<reference evidence="3 4" key="1">
    <citation type="journal article" date="2019" name="Syst. Appl. Microbiol.">
        <title>Microvirga tunisiensis sp. nov., a root nodule symbiotic bacterium isolated from Lupinus micranthus and L. luteus grown in Northern Tunisia.</title>
        <authorList>
            <person name="Msaddak A."/>
            <person name="Rejili M."/>
            <person name="Duran D."/>
            <person name="Mars M."/>
            <person name="Palacios J.M."/>
            <person name="Ruiz-Argueso T."/>
            <person name="Rey L."/>
            <person name="Imperial J."/>
        </authorList>
    </citation>
    <scope>NUCLEOTIDE SEQUENCE [LARGE SCALE GENOMIC DNA]</scope>
    <source>
        <strain evidence="3 4">Lmie10</strain>
    </source>
</reference>
<accession>A0A5N7MSJ2</accession>
<feature type="chain" id="PRO_5030135720" evidence="2">
    <location>
        <begin position="19"/>
        <end position="140"/>
    </location>
</feature>
<keyword evidence="2" id="KW-0732">Signal</keyword>
<evidence type="ECO:0000313" key="3">
    <source>
        <dbReference type="EMBL" id="MPR29074.1"/>
    </source>
</evidence>
<feature type="compositionally biased region" description="Basic and acidic residues" evidence="1">
    <location>
        <begin position="115"/>
        <end position="140"/>
    </location>
</feature>
<dbReference type="RefSeq" id="WP_152715766.1">
    <property type="nucleotide sequence ID" value="NZ_VOSJ01000200.1"/>
</dbReference>
<dbReference type="EMBL" id="VOSK01000196">
    <property type="protein sequence ID" value="MPR29074.1"/>
    <property type="molecule type" value="Genomic_DNA"/>
</dbReference>
<feature type="compositionally biased region" description="Basic and acidic residues" evidence="1">
    <location>
        <begin position="41"/>
        <end position="58"/>
    </location>
</feature>
<evidence type="ECO:0000313" key="4">
    <source>
        <dbReference type="Proteomes" id="UP000403266"/>
    </source>
</evidence>
<name>A0A5N7MSJ2_9HYPH</name>
<feature type="compositionally biased region" description="Basic and acidic residues" evidence="1">
    <location>
        <begin position="72"/>
        <end position="84"/>
    </location>
</feature>
<protein>
    <submittedName>
        <fullName evidence="3">Uncharacterized protein</fullName>
    </submittedName>
</protein>
<gene>
    <name evidence="3" type="ORF">FS320_29155</name>
</gene>
<organism evidence="3 4">
    <name type="scientific">Microvirga tunisiensis</name>
    <dbReference type="NCBI Taxonomy" id="2108360"/>
    <lineage>
        <taxon>Bacteria</taxon>
        <taxon>Pseudomonadati</taxon>
        <taxon>Pseudomonadota</taxon>
        <taxon>Alphaproteobacteria</taxon>
        <taxon>Hyphomicrobiales</taxon>
        <taxon>Methylobacteriaceae</taxon>
        <taxon>Microvirga</taxon>
    </lineage>
</organism>
<keyword evidence="4" id="KW-1185">Reference proteome</keyword>
<feature type="region of interest" description="Disordered" evidence="1">
    <location>
        <begin position="40"/>
        <end position="140"/>
    </location>
</feature>
<comment type="caution">
    <text evidence="3">The sequence shown here is derived from an EMBL/GenBank/DDBJ whole genome shotgun (WGS) entry which is preliminary data.</text>
</comment>
<evidence type="ECO:0000256" key="2">
    <source>
        <dbReference type="SAM" id="SignalP"/>
    </source>
</evidence>